<evidence type="ECO:0000313" key="2">
    <source>
        <dbReference type="EMBL" id="KAA6363324.1"/>
    </source>
</evidence>
<dbReference type="Pfam" id="PF00078">
    <property type="entry name" value="RVT_1"/>
    <property type="match status" value="1"/>
</dbReference>
<dbReference type="EMBL" id="SNRW01023065">
    <property type="protein sequence ID" value="KAA6363324.1"/>
    <property type="molecule type" value="Genomic_DNA"/>
</dbReference>
<dbReference type="SUPFAM" id="SSF56672">
    <property type="entry name" value="DNA/RNA polymerases"/>
    <property type="match status" value="1"/>
</dbReference>
<dbReference type="PROSITE" id="PS50878">
    <property type="entry name" value="RT_POL"/>
    <property type="match status" value="1"/>
</dbReference>
<accession>A0A5J4TYH2</accession>
<dbReference type="Proteomes" id="UP000324800">
    <property type="component" value="Unassembled WGS sequence"/>
</dbReference>
<comment type="caution">
    <text evidence="2">The sequence shown here is derived from an EMBL/GenBank/DDBJ whole genome shotgun (WGS) entry which is preliminary data.</text>
</comment>
<sequence>MKKQTLIDNKVGARQTRFENKWKQIGQDQLTREGLTLRWKDQLSQMKLIQIRKKREFKGEFNQLMSMQEIINQELIDGEIIPIQDSLVAFWNPIFAVSKKNGGFRKILDCRRLNSELMTETFQMDNVNSIKQIVKQGDFATSLDIHQAFHHIGVAAKSIPYLCFSFLGQSYAYIGMPFGVSIAPRVFIKTLIPLIAQLRRMLSSNIITYMDDILILNQNPLTLQQETLIIKDYLAQMGWILSMEKSNLNPSQDFEFIGWRWDSRNLTIQLKPKRRRGMIKQLKILMNRAIHNKYIRTRELAKRIGEIQFARAQFVRGALRTKLLNKLKDQEVQRSGWNNWTKLTCKVVPEITWWIQKISQNKPLSFQTPTNWASIQTDASHHGWGATCKIAQNKTMVAYNWWTREELKYVDTSNKRELMAVSRSLTEFKPTMINNQIQGIEIVREKLG</sequence>
<dbReference type="InterPro" id="IPR000477">
    <property type="entry name" value="RT_dom"/>
</dbReference>
<dbReference type="Gene3D" id="3.10.10.10">
    <property type="entry name" value="HIV Type 1 Reverse Transcriptase, subunit A, domain 1"/>
    <property type="match status" value="1"/>
</dbReference>
<feature type="domain" description="Reverse transcriptase" evidence="1">
    <location>
        <begin position="78"/>
        <end position="261"/>
    </location>
</feature>
<feature type="non-terminal residue" evidence="2">
    <location>
        <position position="448"/>
    </location>
</feature>
<dbReference type="InterPro" id="IPR043128">
    <property type="entry name" value="Rev_trsase/Diguanyl_cyclase"/>
</dbReference>
<protein>
    <submittedName>
        <fullName evidence="2">Putative reverse transcriptase</fullName>
    </submittedName>
</protein>
<proteinExistence type="predicted"/>
<dbReference type="OrthoDB" id="6771932at2759"/>
<dbReference type="PANTHER" id="PTHR33050">
    <property type="entry name" value="REVERSE TRANSCRIPTASE DOMAIN-CONTAINING PROTEIN"/>
    <property type="match status" value="1"/>
</dbReference>
<dbReference type="PANTHER" id="PTHR33050:SF7">
    <property type="entry name" value="RIBONUCLEASE H"/>
    <property type="match status" value="1"/>
</dbReference>
<name>A0A5J4TYH2_9EUKA</name>
<organism evidence="2 3">
    <name type="scientific">Streblomastix strix</name>
    <dbReference type="NCBI Taxonomy" id="222440"/>
    <lineage>
        <taxon>Eukaryota</taxon>
        <taxon>Metamonada</taxon>
        <taxon>Preaxostyla</taxon>
        <taxon>Oxymonadida</taxon>
        <taxon>Streblomastigidae</taxon>
        <taxon>Streblomastix</taxon>
    </lineage>
</organism>
<dbReference type="InterPro" id="IPR043502">
    <property type="entry name" value="DNA/RNA_pol_sf"/>
</dbReference>
<dbReference type="Gene3D" id="3.30.70.270">
    <property type="match status" value="1"/>
</dbReference>
<keyword evidence="2" id="KW-0695">RNA-directed DNA polymerase</keyword>
<dbReference type="GO" id="GO:0003964">
    <property type="term" value="F:RNA-directed DNA polymerase activity"/>
    <property type="evidence" value="ECO:0007669"/>
    <property type="project" value="UniProtKB-KW"/>
</dbReference>
<keyword evidence="2" id="KW-0808">Transferase</keyword>
<keyword evidence="2" id="KW-0548">Nucleotidyltransferase</keyword>
<reference evidence="2 3" key="1">
    <citation type="submission" date="2019-03" db="EMBL/GenBank/DDBJ databases">
        <title>Single cell metagenomics reveals metabolic interactions within the superorganism composed of flagellate Streblomastix strix and complex community of Bacteroidetes bacteria on its surface.</title>
        <authorList>
            <person name="Treitli S.C."/>
            <person name="Kolisko M."/>
            <person name="Husnik F."/>
            <person name="Keeling P."/>
            <person name="Hampl V."/>
        </authorList>
    </citation>
    <scope>NUCLEOTIDE SEQUENCE [LARGE SCALE GENOMIC DNA]</scope>
    <source>
        <strain evidence="2">ST1C</strain>
    </source>
</reference>
<gene>
    <name evidence="2" type="ORF">EZS28_041150</name>
</gene>
<dbReference type="AlphaFoldDB" id="A0A5J4TYH2"/>
<evidence type="ECO:0000259" key="1">
    <source>
        <dbReference type="PROSITE" id="PS50878"/>
    </source>
</evidence>
<evidence type="ECO:0000313" key="3">
    <source>
        <dbReference type="Proteomes" id="UP000324800"/>
    </source>
</evidence>
<dbReference type="InterPro" id="IPR052055">
    <property type="entry name" value="Hepadnavirus_pol/RT"/>
</dbReference>